<dbReference type="InterPro" id="IPR036414">
    <property type="entry name" value="YaeB_N_sf"/>
</dbReference>
<feature type="domain" description="TsaA-like" evidence="3">
    <location>
        <begin position="12"/>
        <end position="146"/>
    </location>
</feature>
<evidence type="ECO:0000313" key="4">
    <source>
        <dbReference type="EMBL" id="MPN10862.1"/>
    </source>
</evidence>
<dbReference type="NCBIfam" id="TIGR00104">
    <property type="entry name" value="tRNA_TsaA"/>
    <property type="match status" value="1"/>
</dbReference>
<proteinExistence type="inferred from homology"/>
<keyword evidence="1" id="KW-0949">S-adenosyl-L-methionine</keyword>
<sequence length="270" mass="30948">MPEDRKTDSFSFTPIGVVRSSGKFRFEAARQGVFSRNSGRIELLSGFNYEQALSDLAGFERIWVVFVFHLNKGWRPKASPPVAPADRRFGLFSTRSPYRPNPIGLSCVELEKIDGLTLHIRNFDMLDGTPVLDLKPYIPEIDSFPGARAGWRDELKASEWQITFSSKFIDKTSWIFEQAELDMVNFCRVQLAYSPLNVAKKRVGRHSADGNMWNIGYRTWKIFFRADEAARSIEVDDVSSNYKASELVPDAEDVYRDKELHRAFNVKFAE</sequence>
<dbReference type="InterPro" id="IPR036413">
    <property type="entry name" value="YaeB-like_sf"/>
</dbReference>
<dbReference type="EMBL" id="VSSQ01057048">
    <property type="protein sequence ID" value="MPN10862.1"/>
    <property type="molecule type" value="Genomic_DNA"/>
</dbReference>
<dbReference type="SUPFAM" id="SSF118196">
    <property type="entry name" value="YaeB-like"/>
    <property type="match status" value="1"/>
</dbReference>
<reference evidence="4" key="1">
    <citation type="submission" date="2019-08" db="EMBL/GenBank/DDBJ databases">
        <authorList>
            <person name="Kucharzyk K."/>
            <person name="Murdoch R.W."/>
            <person name="Higgins S."/>
            <person name="Loffler F."/>
        </authorList>
    </citation>
    <scope>NUCLEOTIDE SEQUENCE</scope>
</reference>
<name>A0A645FBC2_9ZZZZ</name>
<evidence type="ECO:0000256" key="2">
    <source>
        <dbReference type="ARBA" id="ARBA00033753"/>
    </source>
</evidence>
<dbReference type="PANTHER" id="PTHR12818">
    <property type="entry name" value="TRNA (ADENINE(37)-N6)-METHYLTRANSFERASE"/>
    <property type="match status" value="1"/>
</dbReference>
<protein>
    <recommendedName>
        <fullName evidence="3">TsaA-like domain-containing protein</fullName>
    </recommendedName>
</protein>
<dbReference type="PROSITE" id="PS51668">
    <property type="entry name" value="TSAA_2"/>
    <property type="match status" value="1"/>
</dbReference>
<dbReference type="CDD" id="cd09281">
    <property type="entry name" value="UPF0066"/>
    <property type="match status" value="1"/>
</dbReference>
<comment type="similarity">
    <text evidence="2">Belongs to the tRNA methyltransferase O family.</text>
</comment>
<evidence type="ECO:0000259" key="3">
    <source>
        <dbReference type="PROSITE" id="PS51668"/>
    </source>
</evidence>
<dbReference type="Pfam" id="PF01980">
    <property type="entry name" value="TrmO_N"/>
    <property type="match status" value="1"/>
</dbReference>
<dbReference type="AlphaFoldDB" id="A0A645FBC2"/>
<gene>
    <name evidence="4" type="ORF">SDC9_158159</name>
</gene>
<organism evidence="4">
    <name type="scientific">bioreactor metagenome</name>
    <dbReference type="NCBI Taxonomy" id="1076179"/>
    <lineage>
        <taxon>unclassified sequences</taxon>
        <taxon>metagenomes</taxon>
        <taxon>ecological metagenomes</taxon>
    </lineage>
</organism>
<dbReference type="InterPro" id="IPR023370">
    <property type="entry name" value="TrmO-like_N"/>
</dbReference>
<accession>A0A645FBC2</accession>
<dbReference type="InterPro" id="IPR040372">
    <property type="entry name" value="YaeB-like"/>
</dbReference>
<comment type="caution">
    <text evidence="4">The sequence shown here is derived from an EMBL/GenBank/DDBJ whole genome shotgun (WGS) entry which is preliminary data.</text>
</comment>
<evidence type="ECO:0000256" key="1">
    <source>
        <dbReference type="ARBA" id="ARBA00022691"/>
    </source>
</evidence>
<dbReference type="PANTHER" id="PTHR12818:SF0">
    <property type="entry name" value="TRNA (ADENINE(37)-N6)-METHYLTRANSFERASE"/>
    <property type="match status" value="1"/>
</dbReference>
<dbReference type="Gene3D" id="2.40.30.70">
    <property type="entry name" value="YaeB-like"/>
    <property type="match status" value="1"/>
</dbReference>